<name>A0ABQ9BH50_9ROSI</name>
<proteinExistence type="predicted"/>
<organism evidence="1 2">
    <name type="scientific">Salix suchowensis</name>
    <dbReference type="NCBI Taxonomy" id="1278906"/>
    <lineage>
        <taxon>Eukaryota</taxon>
        <taxon>Viridiplantae</taxon>
        <taxon>Streptophyta</taxon>
        <taxon>Embryophyta</taxon>
        <taxon>Tracheophyta</taxon>
        <taxon>Spermatophyta</taxon>
        <taxon>Magnoliopsida</taxon>
        <taxon>eudicotyledons</taxon>
        <taxon>Gunneridae</taxon>
        <taxon>Pentapetalae</taxon>
        <taxon>rosids</taxon>
        <taxon>fabids</taxon>
        <taxon>Malpighiales</taxon>
        <taxon>Salicaceae</taxon>
        <taxon>Saliceae</taxon>
        <taxon>Salix</taxon>
    </lineage>
</organism>
<accession>A0ABQ9BH50</accession>
<comment type="caution">
    <text evidence="1">The sequence shown here is derived from an EMBL/GenBank/DDBJ whole genome shotgun (WGS) entry which is preliminary data.</text>
</comment>
<dbReference type="EMBL" id="JAPFFI010000009">
    <property type="protein sequence ID" value="KAJ6382348.1"/>
    <property type="molecule type" value="Genomic_DNA"/>
</dbReference>
<dbReference type="Proteomes" id="UP001141253">
    <property type="component" value="Chromosome 6"/>
</dbReference>
<reference evidence="1" key="1">
    <citation type="submission" date="2022-10" db="EMBL/GenBank/DDBJ databases">
        <authorList>
            <person name="Hyden B.L."/>
            <person name="Feng K."/>
            <person name="Yates T."/>
            <person name="Jawdy S."/>
            <person name="Smart L.B."/>
            <person name="Muchero W."/>
        </authorList>
    </citation>
    <scope>NUCLEOTIDE SEQUENCE</scope>
    <source>
        <tissue evidence="1">Shoot tip</tissue>
    </source>
</reference>
<evidence type="ECO:0000313" key="2">
    <source>
        <dbReference type="Proteomes" id="UP001141253"/>
    </source>
</evidence>
<gene>
    <name evidence="1" type="ORF">OIU77_030908</name>
</gene>
<reference evidence="1" key="2">
    <citation type="journal article" date="2023" name="Int. J. Mol. Sci.">
        <title>De Novo Assembly and Annotation of 11 Diverse Shrub Willow (Salix) Genomes Reveals Novel Gene Organization in Sex-Linked Regions.</title>
        <authorList>
            <person name="Hyden B."/>
            <person name="Feng K."/>
            <person name="Yates T.B."/>
            <person name="Jawdy S."/>
            <person name="Cereghino C."/>
            <person name="Smart L.B."/>
            <person name="Muchero W."/>
        </authorList>
    </citation>
    <scope>NUCLEOTIDE SEQUENCE</scope>
    <source>
        <tissue evidence="1">Shoot tip</tissue>
    </source>
</reference>
<keyword evidence="2" id="KW-1185">Reference proteome</keyword>
<sequence length="224" mass="24710">MNTTCPDFQCRARLGPAEQLLVFAHSKRGSWALAHFPRVLNSLPLARSEFNRLGAPLEPALTVSSVSAHDPELGPNHDSLALVSLLTHLRQLGPLVLNHIIHPCCFQRVLVLVMASSDYDPAVQLTYGEEGATFRHVLAAPPLTSGELVDKNLTQRLVVHRVPSSQEDKLALRACDLAEQRKSFCVHRNRFDPVPRPANRVEYRNSIFGGSSRFGLARNRSGPG</sequence>
<evidence type="ECO:0000313" key="1">
    <source>
        <dbReference type="EMBL" id="KAJ6382348.1"/>
    </source>
</evidence>
<protein>
    <submittedName>
        <fullName evidence="1">Uncharacterized protein</fullName>
    </submittedName>
</protein>